<dbReference type="InterPro" id="IPR041561">
    <property type="entry name" value="PglD_N"/>
</dbReference>
<feature type="site" description="Increases basicity of active site His" evidence="2">
    <location>
        <position position="143"/>
    </location>
</feature>
<dbReference type="InterPro" id="IPR020019">
    <property type="entry name" value="AcTrfase_PglD-like"/>
</dbReference>
<dbReference type="AlphaFoldDB" id="A0A108CNR1"/>
<dbReference type="EMBL" id="LPLU01000060">
    <property type="protein sequence ID" value="KWK77794.1"/>
    <property type="molecule type" value="Genomic_DNA"/>
</dbReference>
<proteinExistence type="inferred from homology"/>
<feature type="domain" description="PglD N-terminal" evidence="4">
    <location>
        <begin position="3"/>
        <end position="86"/>
    </location>
</feature>
<dbReference type="SUPFAM" id="SSF51161">
    <property type="entry name" value="Trimeric LpxA-like enzymes"/>
    <property type="match status" value="1"/>
</dbReference>
<evidence type="ECO:0000313" key="6">
    <source>
        <dbReference type="Proteomes" id="UP000065504"/>
    </source>
</evidence>
<keyword evidence="5" id="KW-0808">Transferase</keyword>
<evidence type="ECO:0000256" key="1">
    <source>
        <dbReference type="ARBA" id="ARBA00007274"/>
    </source>
</evidence>
<sequence length="222" mass="23416">MERIAIYGCGGFGREILPLARLQQARTGANSASGIVFVSDTPSEIGTRQNGVEVISFDALITPEHRDRKVIVSLGSSATRRTLVQRCESESLAFGSLAAASHVSLDLVEAGEGAVFCDFSMCTSNIRIGRHFQCNIYSYVAHDCIVGDFVTFAPRVACNGRIVIEDDVYIGTGAVLRQGTPDKPLTIGKGAVIGMGAVVTKDVPPGVTVIGNPAAPMTKRSA</sequence>
<protein>
    <submittedName>
        <fullName evidence="5">Acetyltransferase</fullName>
    </submittedName>
</protein>
<accession>A0A108CNR1</accession>
<dbReference type="InterPro" id="IPR011004">
    <property type="entry name" value="Trimer_LpxA-like_sf"/>
</dbReference>
<dbReference type="InterPro" id="IPR050179">
    <property type="entry name" value="Trans_hexapeptide_repeat"/>
</dbReference>
<gene>
    <name evidence="5" type="ORF">WM16_10490</name>
</gene>
<reference evidence="5 6" key="1">
    <citation type="submission" date="2015-11" db="EMBL/GenBank/DDBJ databases">
        <title>Expanding the genomic diversity of Burkholderia species for the development of highly accurate diagnostics.</title>
        <authorList>
            <person name="Sahl J."/>
            <person name="Keim P."/>
            <person name="Wagner D."/>
        </authorList>
    </citation>
    <scope>NUCLEOTIDE SEQUENCE [LARGE SCALE GENOMIC DNA]</scope>
    <source>
        <strain evidence="5 6">MSMB782WGS</strain>
    </source>
</reference>
<comment type="caution">
    <text evidence="5">The sequence shown here is derived from an EMBL/GenBank/DDBJ whole genome shotgun (WGS) entry which is preliminary data.</text>
</comment>
<evidence type="ECO:0000259" key="4">
    <source>
        <dbReference type="Pfam" id="PF17836"/>
    </source>
</evidence>
<dbReference type="NCBIfam" id="TIGR03570">
    <property type="entry name" value="NeuD_NnaD"/>
    <property type="match status" value="1"/>
</dbReference>
<dbReference type="Pfam" id="PF17836">
    <property type="entry name" value="PglD_N"/>
    <property type="match status" value="1"/>
</dbReference>
<dbReference type="CDD" id="cd03360">
    <property type="entry name" value="LbH_AT_putative"/>
    <property type="match status" value="1"/>
</dbReference>
<dbReference type="Proteomes" id="UP000065504">
    <property type="component" value="Unassembled WGS sequence"/>
</dbReference>
<organism evidence="5 6">
    <name type="scientific">Burkholderia ubonensis</name>
    <dbReference type="NCBI Taxonomy" id="101571"/>
    <lineage>
        <taxon>Bacteria</taxon>
        <taxon>Pseudomonadati</taxon>
        <taxon>Pseudomonadota</taxon>
        <taxon>Betaproteobacteria</taxon>
        <taxon>Burkholderiales</taxon>
        <taxon>Burkholderiaceae</taxon>
        <taxon>Burkholderia</taxon>
        <taxon>Burkholderia cepacia complex</taxon>
    </lineage>
</organism>
<name>A0A108CNR1_9BURK</name>
<evidence type="ECO:0000313" key="5">
    <source>
        <dbReference type="EMBL" id="KWK77794.1"/>
    </source>
</evidence>
<dbReference type="Gene3D" id="2.160.10.10">
    <property type="entry name" value="Hexapeptide repeat proteins"/>
    <property type="match status" value="1"/>
</dbReference>
<dbReference type="RefSeq" id="WP_059591716.1">
    <property type="nucleotide sequence ID" value="NZ_LOVB01000087.1"/>
</dbReference>
<comment type="similarity">
    <text evidence="1">Belongs to the transferase hexapeptide repeat family.</text>
</comment>
<feature type="binding site" evidence="3">
    <location>
        <position position="75"/>
    </location>
    <ligand>
        <name>substrate</name>
    </ligand>
</feature>
<evidence type="ECO:0000256" key="2">
    <source>
        <dbReference type="PIRSR" id="PIRSR620019-1"/>
    </source>
</evidence>
<dbReference type="GO" id="GO:0016740">
    <property type="term" value="F:transferase activity"/>
    <property type="evidence" value="ECO:0007669"/>
    <property type="project" value="UniProtKB-KW"/>
</dbReference>
<dbReference type="PANTHER" id="PTHR43300">
    <property type="entry name" value="ACETYLTRANSFERASE"/>
    <property type="match status" value="1"/>
</dbReference>
<dbReference type="PANTHER" id="PTHR43300:SF7">
    <property type="entry name" value="UDP-N-ACETYLBACILLOSAMINE N-ACETYLTRANSFERASE"/>
    <property type="match status" value="1"/>
</dbReference>
<feature type="active site" description="Proton acceptor" evidence="2">
    <location>
        <position position="142"/>
    </location>
</feature>
<evidence type="ECO:0000256" key="3">
    <source>
        <dbReference type="PIRSR" id="PIRSR620019-2"/>
    </source>
</evidence>
<dbReference type="Gene3D" id="3.40.50.20">
    <property type="match status" value="1"/>
</dbReference>